<evidence type="ECO:0000256" key="1">
    <source>
        <dbReference type="SAM" id="Phobius"/>
    </source>
</evidence>
<evidence type="ECO:0000313" key="3">
    <source>
        <dbReference type="Proteomes" id="UP001156873"/>
    </source>
</evidence>
<dbReference type="Proteomes" id="UP001156873">
    <property type="component" value="Unassembled WGS sequence"/>
</dbReference>
<protein>
    <recommendedName>
        <fullName evidence="4">Transmembrane protein</fullName>
    </recommendedName>
</protein>
<comment type="caution">
    <text evidence="2">The sequence shown here is derived from an EMBL/GenBank/DDBJ whole genome shotgun (WGS) entry which is preliminary data.</text>
</comment>
<organism evidence="2 3">
    <name type="scientific">Luteimonas kalidii</name>
    <dbReference type="NCBI Taxonomy" id="3042025"/>
    <lineage>
        <taxon>Bacteria</taxon>
        <taxon>Pseudomonadati</taxon>
        <taxon>Pseudomonadota</taxon>
        <taxon>Gammaproteobacteria</taxon>
        <taxon>Lysobacterales</taxon>
        <taxon>Lysobacteraceae</taxon>
        <taxon>Luteimonas</taxon>
    </lineage>
</organism>
<feature type="transmembrane region" description="Helical" evidence="1">
    <location>
        <begin position="37"/>
        <end position="58"/>
    </location>
</feature>
<keyword evidence="3" id="KW-1185">Reference proteome</keyword>
<evidence type="ECO:0000313" key="2">
    <source>
        <dbReference type="EMBL" id="MDH5835249.1"/>
    </source>
</evidence>
<dbReference type="EMBL" id="JARXRO010000020">
    <property type="protein sequence ID" value="MDH5835249.1"/>
    <property type="molecule type" value="Genomic_DNA"/>
</dbReference>
<accession>A0ABT6JX23</accession>
<reference evidence="2 3" key="1">
    <citation type="submission" date="2023-04" db="EMBL/GenBank/DDBJ databases">
        <title>Luteimonas sp. M1R5S59.</title>
        <authorList>
            <person name="Sun J.-Q."/>
        </authorList>
    </citation>
    <scope>NUCLEOTIDE SEQUENCE [LARGE SCALE GENOMIC DNA]</scope>
    <source>
        <strain evidence="2 3">M1R5S59</strain>
    </source>
</reference>
<proteinExistence type="predicted"/>
<evidence type="ECO:0008006" key="4">
    <source>
        <dbReference type="Google" id="ProtNLM"/>
    </source>
</evidence>
<keyword evidence="1" id="KW-0472">Membrane</keyword>
<keyword evidence="1" id="KW-1133">Transmembrane helix</keyword>
<feature type="transmembrane region" description="Helical" evidence="1">
    <location>
        <begin position="12"/>
        <end position="31"/>
    </location>
</feature>
<gene>
    <name evidence="2" type="ORF">QFW81_15140</name>
</gene>
<name>A0ABT6JX23_9GAMM</name>
<sequence length="71" mass="7825">MSASRGIRQLHRWVSMLFVLTVVANFVAMVFGPPPPWITYAPLPPLALQLLSGLYLFVVPYRAGRPTGQSA</sequence>
<dbReference type="RefSeq" id="WP_280579952.1">
    <property type="nucleotide sequence ID" value="NZ_JARXRO010000020.1"/>
</dbReference>
<keyword evidence="1" id="KW-0812">Transmembrane</keyword>